<keyword evidence="1" id="KW-0378">Hydrolase</keyword>
<feature type="chain" id="PRO_5045217524" description="DUF5110 domain-containing protein" evidence="3">
    <location>
        <begin position="34"/>
        <end position="1045"/>
    </location>
</feature>
<dbReference type="InterPro" id="IPR017853">
    <property type="entry name" value="GH"/>
</dbReference>
<gene>
    <name evidence="6" type="ORF">ABZ071_09275</name>
</gene>
<reference evidence="6 7" key="1">
    <citation type="submission" date="2024-06" db="EMBL/GenBank/DDBJ databases">
        <title>The Natural Products Discovery Center: Release of the First 8490 Sequenced Strains for Exploring Actinobacteria Biosynthetic Diversity.</title>
        <authorList>
            <person name="Kalkreuter E."/>
            <person name="Kautsar S.A."/>
            <person name="Yang D."/>
            <person name="Bader C.D."/>
            <person name="Teijaro C.N."/>
            <person name="Fluegel L."/>
            <person name="Davis C.M."/>
            <person name="Simpson J.R."/>
            <person name="Lauterbach L."/>
            <person name="Steele A.D."/>
            <person name="Gui C."/>
            <person name="Meng S."/>
            <person name="Li G."/>
            <person name="Viehrig K."/>
            <person name="Ye F."/>
            <person name="Su P."/>
            <person name="Kiefer A.F."/>
            <person name="Nichols A."/>
            <person name="Cepeda A.J."/>
            <person name="Yan W."/>
            <person name="Fan B."/>
            <person name="Jiang Y."/>
            <person name="Adhikari A."/>
            <person name="Zheng C.-J."/>
            <person name="Schuster L."/>
            <person name="Cowan T.M."/>
            <person name="Smanski M.J."/>
            <person name="Chevrette M.G."/>
            <person name="De Carvalho L.P.S."/>
            <person name="Shen B."/>
        </authorList>
    </citation>
    <scope>NUCLEOTIDE SEQUENCE [LARGE SCALE GENOMIC DNA]</scope>
    <source>
        <strain evidence="6 7">NPDC006286</strain>
    </source>
</reference>
<dbReference type="PANTHER" id="PTHR43053:SF4">
    <property type="entry name" value="MYOGENESIS-REGULATING GLYCOSIDASE"/>
    <property type="match status" value="1"/>
</dbReference>
<organism evidence="6 7">
    <name type="scientific">Micromonospora fulviviridis</name>
    <dbReference type="NCBI Taxonomy" id="47860"/>
    <lineage>
        <taxon>Bacteria</taxon>
        <taxon>Bacillati</taxon>
        <taxon>Actinomycetota</taxon>
        <taxon>Actinomycetes</taxon>
        <taxon>Micromonosporales</taxon>
        <taxon>Micromonosporaceae</taxon>
        <taxon>Micromonospora</taxon>
    </lineage>
</organism>
<evidence type="ECO:0000259" key="4">
    <source>
        <dbReference type="Pfam" id="PF21365"/>
    </source>
</evidence>
<dbReference type="SUPFAM" id="SSF51445">
    <property type="entry name" value="(Trans)glycosidases"/>
    <property type="match status" value="1"/>
</dbReference>
<evidence type="ECO:0000313" key="6">
    <source>
        <dbReference type="EMBL" id="MEU0152104.1"/>
    </source>
</evidence>
<dbReference type="Gene3D" id="2.60.40.1180">
    <property type="entry name" value="Golgi alpha-mannosidase II"/>
    <property type="match status" value="1"/>
</dbReference>
<feature type="domain" description="Golvesin/Xly CBD-like" evidence="5">
    <location>
        <begin position="38"/>
        <end position="154"/>
    </location>
</feature>
<keyword evidence="7" id="KW-1185">Reference proteome</keyword>
<dbReference type="SUPFAM" id="SSF51011">
    <property type="entry name" value="Glycosyl hydrolase domain"/>
    <property type="match status" value="1"/>
</dbReference>
<proteinExistence type="predicted"/>
<evidence type="ECO:0008006" key="8">
    <source>
        <dbReference type="Google" id="ProtNLM"/>
    </source>
</evidence>
<dbReference type="InterPro" id="IPR048395">
    <property type="entry name" value="Glyco_hydro_31_C"/>
</dbReference>
<dbReference type="InterPro" id="IPR013780">
    <property type="entry name" value="Glyco_hydro_b"/>
</dbReference>
<dbReference type="Pfam" id="PF21365">
    <property type="entry name" value="Glyco_hydro_31_3rd"/>
    <property type="match status" value="1"/>
</dbReference>
<keyword evidence="2" id="KW-0326">Glycosidase</keyword>
<dbReference type="Gene3D" id="3.20.20.80">
    <property type="entry name" value="Glycosidases"/>
    <property type="match status" value="1"/>
</dbReference>
<feature type="signal peptide" evidence="3">
    <location>
        <begin position="1"/>
        <end position="33"/>
    </location>
</feature>
<evidence type="ECO:0000256" key="2">
    <source>
        <dbReference type="ARBA" id="ARBA00023295"/>
    </source>
</evidence>
<dbReference type="PROSITE" id="PS00430">
    <property type="entry name" value="TONB_DEPENDENT_REC_1"/>
    <property type="match status" value="1"/>
</dbReference>
<protein>
    <recommendedName>
        <fullName evidence="8">DUF5110 domain-containing protein</fullName>
    </recommendedName>
</protein>
<evidence type="ECO:0000256" key="3">
    <source>
        <dbReference type="SAM" id="SignalP"/>
    </source>
</evidence>
<evidence type="ECO:0000256" key="1">
    <source>
        <dbReference type="ARBA" id="ARBA00022801"/>
    </source>
</evidence>
<evidence type="ECO:0000259" key="5">
    <source>
        <dbReference type="Pfam" id="PF25275"/>
    </source>
</evidence>
<dbReference type="EMBL" id="JBEXRX010000017">
    <property type="protein sequence ID" value="MEU0152104.1"/>
    <property type="molecule type" value="Genomic_DNA"/>
</dbReference>
<keyword evidence="3" id="KW-0732">Signal</keyword>
<dbReference type="Proteomes" id="UP001550348">
    <property type="component" value="Unassembled WGS sequence"/>
</dbReference>
<dbReference type="Pfam" id="PF25275">
    <property type="entry name" value="Golvesin_C"/>
    <property type="match status" value="1"/>
</dbReference>
<dbReference type="InterPro" id="IPR050985">
    <property type="entry name" value="Alpha-glycosidase_related"/>
</dbReference>
<dbReference type="RefSeq" id="WP_355664089.1">
    <property type="nucleotide sequence ID" value="NZ_JBEXRX010000017.1"/>
</dbReference>
<dbReference type="InterPro" id="IPR010916">
    <property type="entry name" value="TonB_box_CS"/>
</dbReference>
<comment type="caution">
    <text evidence="6">The sequence shown here is derived from an EMBL/GenBank/DDBJ whole genome shotgun (WGS) entry which is preliminary data.</text>
</comment>
<accession>A0ABV2VH44</accession>
<feature type="domain" description="Glycosyl hydrolase family 31 C-terminal" evidence="4">
    <location>
        <begin position="759"/>
        <end position="850"/>
    </location>
</feature>
<dbReference type="Gene3D" id="2.60.120.260">
    <property type="entry name" value="Galactose-binding domain-like"/>
    <property type="match status" value="1"/>
</dbReference>
<evidence type="ECO:0000313" key="7">
    <source>
        <dbReference type="Proteomes" id="UP001550348"/>
    </source>
</evidence>
<dbReference type="InterPro" id="IPR033803">
    <property type="entry name" value="CBD-like_Golvesin-Xly"/>
</dbReference>
<sequence length="1045" mass="111198">MPARPRHKVLLAIVTVLLAPLAIVATSSSPAAAAETLVVTASTPGAYAETGTWANARDPGYGGSLSRYSRTPGSTATWTVEAPATARYDLAVYYAASVDNAKAEYAWTGGPDTPTVVDQATGGNGWRTIGSTYLDKGQTFSLTVTATAGPAVTAPNLNVITRANAVRLLEVADDGGEPAADCGTDNSVAPSVDAPEQRFPAYRLTQHDTMVSVAGDHWSMSIDRRGFRYGFEVDGAPATAPHPRAGLQLAATDGSVCDAVAATLTAADESSVRFSVTFSNGRTADVAVVPAEHSMNLRITAVDPRTGTVRAQIAGGMNPAYGLGDLGGYRTDLNAYGVKNLDYYAQNSAGTTNQRFVSTFTVFPGRKLAQVALSNGRLAVEVDDAATLLGVNGPAMSGLHYFFGDMPTIYRRYAEVRRAAGYHDAKPNHTLFGVGYESYGALGYNTNQQTITDSVTTYLDKRFPLSWVVTGSGFWPYGSGSAQGTTSSFGLWGAKYPDPDGYKKFLHDHGIKLLLGARQSFRALPADGGTYDPALDGDGTTVGIERGYFIKDANGRPRVFKPVSFPNTAMYLIDPDNEEAVRWFVARSREWGADGYKEDHMFDGTANGYANNALVNPVNEGLNDDGKLMMVRNSAFSVAGSILRINDTDYNQGPKDRDRTVVNGLAYAASGQPNFYPDIVGGRIIGDLETNTSKQRYLTRNAMMAAMSPAMSFGNEPWRMNDPALVNATLKAAQWHAEYQPYIYSAAITAYETGFPSTATPLPVAFPEDPRVRDLASAATKQYEWMLGPSLLVAPLYGSDTDTAMARDVYLPAGEWMDIETGKLFSGPTTLTGYQQPFGKIPAFVGGTGILVHDPGARDPGDGVAAGDVRASVYPVAAPGATLSYTASDGTTRSRITAKNTSWSADDIVVRDSSGGDVAFTTDPVTGAIEFPIRAGLDYVVSDAGTPEWGVTVVDLKTAGPVVTERELPVRFALVDAAGAPASGRVTSLTQVTPDGTERKLPFQLDDQHRVHTVLMTQAEAPGTYVLVMKAADGRRLAHLSLRVT</sequence>
<name>A0ABV2VH44_9ACTN</name>
<dbReference type="PANTHER" id="PTHR43053">
    <property type="entry name" value="GLYCOSIDASE FAMILY 31"/>
    <property type="match status" value="1"/>
</dbReference>